<feature type="compositionally biased region" description="Polar residues" evidence="1">
    <location>
        <begin position="1"/>
        <end position="19"/>
    </location>
</feature>
<comment type="caution">
    <text evidence="2">The sequence shown here is derived from an EMBL/GenBank/DDBJ whole genome shotgun (WGS) entry which is preliminary data.</text>
</comment>
<organism evidence="2 3">
    <name type="scientific">Datura stramonium</name>
    <name type="common">Jimsonweed</name>
    <name type="synonym">Common thornapple</name>
    <dbReference type="NCBI Taxonomy" id="4076"/>
    <lineage>
        <taxon>Eukaryota</taxon>
        <taxon>Viridiplantae</taxon>
        <taxon>Streptophyta</taxon>
        <taxon>Embryophyta</taxon>
        <taxon>Tracheophyta</taxon>
        <taxon>Spermatophyta</taxon>
        <taxon>Magnoliopsida</taxon>
        <taxon>eudicotyledons</taxon>
        <taxon>Gunneridae</taxon>
        <taxon>Pentapetalae</taxon>
        <taxon>asterids</taxon>
        <taxon>lamiids</taxon>
        <taxon>Solanales</taxon>
        <taxon>Solanaceae</taxon>
        <taxon>Solanoideae</taxon>
        <taxon>Datureae</taxon>
        <taxon>Datura</taxon>
    </lineage>
</organism>
<feature type="region of interest" description="Disordered" evidence="1">
    <location>
        <begin position="130"/>
        <end position="151"/>
    </location>
</feature>
<reference evidence="2 3" key="1">
    <citation type="journal article" date="2021" name="BMC Genomics">
        <title>Datura genome reveals duplications of psychoactive alkaloid biosynthetic genes and high mutation rate following tissue culture.</title>
        <authorList>
            <person name="Rajewski A."/>
            <person name="Carter-House D."/>
            <person name="Stajich J."/>
            <person name="Litt A."/>
        </authorList>
    </citation>
    <scope>NUCLEOTIDE SEQUENCE [LARGE SCALE GENOMIC DNA]</scope>
    <source>
        <strain evidence="2">AR-01</strain>
    </source>
</reference>
<dbReference type="Proteomes" id="UP000823775">
    <property type="component" value="Unassembled WGS sequence"/>
</dbReference>
<evidence type="ECO:0000313" key="2">
    <source>
        <dbReference type="EMBL" id="MCE3050167.1"/>
    </source>
</evidence>
<proteinExistence type="predicted"/>
<protein>
    <submittedName>
        <fullName evidence="2">Uncharacterized protein</fullName>
    </submittedName>
</protein>
<sequence>MNDVTELSGSKTPIETSIGTPPDMISSPHLPTSSSYGKDFEASRPENGKTVKSNGIVPDLQMHMTSTEEQNQMDDIVPVQRLVVQENDVQAQASSATRNILLSAIRDQLLNLLLNPEKFSSLSVCKIKSPRGYNEGSMKHMDPPDKGDLPK</sequence>
<name>A0ABS8WJ95_DATST</name>
<evidence type="ECO:0000313" key="3">
    <source>
        <dbReference type="Proteomes" id="UP000823775"/>
    </source>
</evidence>
<keyword evidence="3" id="KW-1185">Reference proteome</keyword>
<feature type="compositionally biased region" description="Basic and acidic residues" evidence="1">
    <location>
        <begin position="137"/>
        <end position="151"/>
    </location>
</feature>
<gene>
    <name evidence="2" type="ORF">HAX54_046559</name>
</gene>
<evidence type="ECO:0000256" key="1">
    <source>
        <dbReference type="SAM" id="MobiDB-lite"/>
    </source>
</evidence>
<dbReference type="EMBL" id="JACEIK010007369">
    <property type="protein sequence ID" value="MCE3050167.1"/>
    <property type="molecule type" value="Genomic_DNA"/>
</dbReference>
<accession>A0ABS8WJ95</accession>
<feature type="region of interest" description="Disordered" evidence="1">
    <location>
        <begin position="1"/>
        <end position="56"/>
    </location>
</feature>
<feature type="compositionally biased region" description="Basic and acidic residues" evidence="1">
    <location>
        <begin position="38"/>
        <end position="49"/>
    </location>
</feature>